<dbReference type="EMBL" id="JBEPMO010000011">
    <property type="protein sequence ID" value="MET3732379.1"/>
    <property type="molecule type" value="Genomic_DNA"/>
</dbReference>
<proteinExistence type="predicted"/>
<organism evidence="1 2">
    <name type="scientific">Moheibacter stercoris</name>
    <dbReference type="NCBI Taxonomy" id="1628251"/>
    <lineage>
        <taxon>Bacteria</taxon>
        <taxon>Pseudomonadati</taxon>
        <taxon>Bacteroidota</taxon>
        <taxon>Flavobacteriia</taxon>
        <taxon>Flavobacteriales</taxon>
        <taxon>Weeksellaceae</taxon>
        <taxon>Moheibacter</taxon>
    </lineage>
</organism>
<dbReference type="Proteomes" id="UP001549146">
    <property type="component" value="Unassembled WGS sequence"/>
</dbReference>
<name>A0ABV2LV18_9FLAO</name>
<evidence type="ECO:0000313" key="1">
    <source>
        <dbReference type="EMBL" id="MET3732379.1"/>
    </source>
</evidence>
<comment type="caution">
    <text evidence="1">The sequence shown here is derived from an EMBL/GenBank/DDBJ whole genome shotgun (WGS) entry which is preliminary data.</text>
</comment>
<protein>
    <recommendedName>
        <fullName evidence="3">GLPGLI family protein</fullName>
    </recommendedName>
</protein>
<keyword evidence="2" id="KW-1185">Reference proteome</keyword>
<gene>
    <name evidence="1" type="ORF">ABID46_001968</name>
</gene>
<evidence type="ECO:0000313" key="2">
    <source>
        <dbReference type="Proteomes" id="UP001549146"/>
    </source>
</evidence>
<reference evidence="1 2" key="1">
    <citation type="submission" date="2024-06" db="EMBL/GenBank/DDBJ databases">
        <title>Genomic Encyclopedia of Type Strains, Phase IV (KMG-IV): sequencing the most valuable type-strain genomes for metagenomic binning, comparative biology and taxonomic classification.</title>
        <authorList>
            <person name="Goeker M."/>
        </authorList>
    </citation>
    <scope>NUCLEOTIDE SEQUENCE [LARGE SCALE GENOMIC DNA]</scope>
    <source>
        <strain evidence="1 2">DSM 29388</strain>
    </source>
</reference>
<sequence length="259" mass="30828">MKNLLLILIAFSSTNLLGQKNIFDTLVIDSSTKIIGRYPQYDKSKTYEKYNFIIEDSLEIAKFAKTIKLGEEVPNSTEDPSFRINIIKNHKEEGGWTINPTLKSVMTHDGHTYKFDLNQITGLNEKFPFEYYYEKVIFKSKEEYNIYLNKQKGNNNFLFDYAPQFKYEGSFEIEFEQSEKFPNPKEISEFLYSYIDKIVNREEYRVSYILNEKNKKNIGKSFTMTITGPKRIFENLKIKKHKNENWQPTVEDGWFFYRN</sequence>
<dbReference type="RefSeq" id="WP_354509544.1">
    <property type="nucleotide sequence ID" value="NZ_JBEPMO010000011.1"/>
</dbReference>
<accession>A0ABV2LV18</accession>
<evidence type="ECO:0008006" key="3">
    <source>
        <dbReference type="Google" id="ProtNLM"/>
    </source>
</evidence>